<keyword evidence="4" id="KW-0732">Signal</keyword>
<organism evidence="5">
    <name type="scientific">Ditylum brightwellii</name>
    <dbReference type="NCBI Taxonomy" id="49249"/>
    <lineage>
        <taxon>Eukaryota</taxon>
        <taxon>Sar</taxon>
        <taxon>Stramenopiles</taxon>
        <taxon>Ochrophyta</taxon>
        <taxon>Bacillariophyta</taxon>
        <taxon>Mediophyceae</taxon>
        <taxon>Lithodesmiophycidae</taxon>
        <taxon>Lithodesmiales</taxon>
        <taxon>Lithodesmiaceae</taxon>
        <taxon>Ditylum</taxon>
    </lineage>
</organism>
<reference evidence="5" key="1">
    <citation type="submission" date="2021-01" db="EMBL/GenBank/DDBJ databases">
        <authorList>
            <person name="Corre E."/>
            <person name="Pelletier E."/>
            <person name="Niang G."/>
            <person name="Scheremetjew M."/>
            <person name="Finn R."/>
            <person name="Kale V."/>
            <person name="Holt S."/>
            <person name="Cochrane G."/>
            <person name="Meng A."/>
            <person name="Brown T."/>
            <person name="Cohen L."/>
        </authorList>
    </citation>
    <scope>NUCLEOTIDE SEQUENCE</scope>
    <source>
        <strain evidence="5">Pop2</strain>
    </source>
</reference>
<evidence type="ECO:0000313" key="5">
    <source>
        <dbReference type="EMBL" id="CAD9316442.1"/>
    </source>
</evidence>
<dbReference type="PROSITE" id="PS00778">
    <property type="entry name" value="HIS_ACID_PHOSPHAT_2"/>
    <property type="match status" value="1"/>
</dbReference>
<sequence length="639" mass="71550">MERPIHKRPAFSSPMTRSAILLLTNLVVITLGQNSNRPDNDLSYTRYPNYPPYCSQPEEMAKRAVPPLQSDDPDIKLIHVTSIIRHGARTPWSHQMMCWDGYWQDDETGVWNCDLTTMVSPPSAPFVEEVEDNPSLVDNEIDAELGSSSMFLFEKRYDALNHPPFLTNYLNGTCQEGQLILRGYEQELANGRHLRQGYVHDGLSINSSSLASMDERMRLFDLTTDDDDLGGRKPYEEPNLRYRADDGQRTLMSGQVLLRGMWGDIIARDSAISGENPVITVHTADYDIDVIAPRVGNCPRVADLWEEAIQSDSYQAFINSKEANTLKTIMVEELGNDFSNNVHDCLMTTMCTDRKLPEILDDYGRSNGGGKYGENIFQRFVDFGTYYYLYPLVHNDAAYSKLGMGPLWYEIIANIKPFLDGDTSKPLTKLALFSGHDSTIEPLLASLGKNVWDGKVWVPYATIFNIEIHEKTIEEGESKHLFRLVLNGDVMTSRVEGCPDDGDLCDVDVLIELVEPFAIFDRDCASAPASDELASQNMTILSNPTFVIILFATITVSSFLGGLVTYFYLTRRFPCTGGKKAYQRAFSGISLQDKNSAFPSVDNGDPQDVVANGRSEKPKSPVSRYGTTEIESQTKGEII</sequence>
<keyword evidence="3" id="KW-0812">Transmembrane</keyword>
<dbReference type="Pfam" id="PF00328">
    <property type="entry name" value="His_Phos_2"/>
    <property type="match status" value="1"/>
</dbReference>
<dbReference type="InterPro" id="IPR050645">
    <property type="entry name" value="Histidine_acid_phosphatase"/>
</dbReference>
<accession>A0A7S1YQW6</accession>
<dbReference type="GO" id="GO:0016791">
    <property type="term" value="F:phosphatase activity"/>
    <property type="evidence" value="ECO:0007669"/>
    <property type="project" value="TreeGrafter"/>
</dbReference>
<evidence type="ECO:0000256" key="4">
    <source>
        <dbReference type="SAM" id="SignalP"/>
    </source>
</evidence>
<proteinExistence type="inferred from homology"/>
<protein>
    <recommendedName>
        <fullName evidence="6">Acid phosphatase</fullName>
    </recommendedName>
</protein>
<dbReference type="Gene3D" id="3.40.50.1240">
    <property type="entry name" value="Phosphoglycerate mutase-like"/>
    <property type="match status" value="1"/>
</dbReference>
<name>A0A7S1YQW6_9STRA</name>
<dbReference type="AlphaFoldDB" id="A0A7S1YQW6"/>
<evidence type="ECO:0008006" key="6">
    <source>
        <dbReference type="Google" id="ProtNLM"/>
    </source>
</evidence>
<feature type="signal peptide" evidence="4">
    <location>
        <begin position="1"/>
        <end position="32"/>
    </location>
</feature>
<dbReference type="InterPro" id="IPR029033">
    <property type="entry name" value="His_PPase_superfam"/>
</dbReference>
<dbReference type="PANTHER" id="PTHR11567:SF202">
    <property type="entry name" value="LYSOPHOSPHATIDIC ACID PHOSPHATASE TYPE 6"/>
    <property type="match status" value="1"/>
</dbReference>
<dbReference type="InterPro" id="IPR000560">
    <property type="entry name" value="His_Pase_clade-2"/>
</dbReference>
<comment type="similarity">
    <text evidence="1">Belongs to the histidine acid phosphatase family.</text>
</comment>
<evidence type="ECO:0000256" key="1">
    <source>
        <dbReference type="ARBA" id="ARBA00005375"/>
    </source>
</evidence>
<dbReference type="EMBL" id="HBGN01004295">
    <property type="protein sequence ID" value="CAD9316442.1"/>
    <property type="molecule type" value="Transcribed_RNA"/>
</dbReference>
<feature type="transmembrane region" description="Helical" evidence="3">
    <location>
        <begin position="546"/>
        <end position="569"/>
    </location>
</feature>
<evidence type="ECO:0000256" key="3">
    <source>
        <dbReference type="SAM" id="Phobius"/>
    </source>
</evidence>
<dbReference type="SUPFAM" id="SSF53254">
    <property type="entry name" value="Phosphoglycerate mutase-like"/>
    <property type="match status" value="1"/>
</dbReference>
<keyword evidence="3" id="KW-1133">Transmembrane helix</keyword>
<dbReference type="CDD" id="cd07061">
    <property type="entry name" value="HP_HAP_like"/>
    <property type="match status" value="1"/>
</dbReference>
<evidence type="ECO:0000256" key="2">
    <source>
        <dbReference type="SAM" id="MobiDB-lite"/>
    </source>
</evidence>
<feature type="region of interest" description="Disordered" evidence="2">
    <location>
        <begin position="601"/>
        <end position="639"/>
    </location>
</feature>
<dbReference type="InterPro" id="IPR033379">
    <property type="entry name" value="Acid_Pase_AS"/>
</dbReference>
<dbReference type="PANTHER" id="PTHR11567">
    <property type="entry name" value="ACID PHOSPHATASE-RELATED"/>
    <property type="match status" value="1"/>
</dbReference>
<feature type="chain" id="PRO_5030533226" description="Acid phosphatase" evidence="4">
    <location>
        <begin position="33"/>
        <end position="639"/>
    </location>
</feature>
<gene>
    <name evidence="5" type="ORF">DBRI1063_LOCUS2849</name>
</gene>
<keyword evidence="3" id="KW-0472">Membrane</keyword>